<dbReference type="GO" id="GO:0004842">
    <property type="term" value="F:ubiquitin-protein transferase activity"/>
    <property type="evidence" value="ECO:0007669"/>
    <property type="project" value="TreeGrafter"/>
</dbReference>
<dbReference type="GO" id="GO:0031593">
    <property type="term" value="F:polyubiquitin modification-dependent protein binding"/>
    <property type="evidence" value="ECO:0007669"/>
    <property type="project" value="TreeGrafter"/>
</dbReference>
<feature type="region of interest" description="Disordered" evidence="1">
    <location>
        <begin position="170"/>
        <end position="222"/>
    </location>
</feature>
<dbReference type="Pfam" id="PF24525">
    <property type="entry name" value="TTC3"/>
    <property type="match status" value="1"/>
</dbReference>
<reference evidence="3 4" key="2">
    <citation type="submission" date="2018-11" db="EMBL/GenBank/DDBJ databases">
        <authorList>
            <consortium name="Pathogen Informatics"/>
        </authorList>
    </citation>
    <scope>NUCLEOTIDE SEQUENCE [LARGE SCALE GENOMIC DNA]</scope>
</reference>
<accession>A0A0R3QEH2</accession>
<evidence type="ECO:0000313" key="5">
    <source>
        <dbReference type="WBParaSite" id="BTMF_0000476201-mRNA-1"/>
    </source>
</evidence>
<organism evidence="5">
    <name type="scientific">Brugia timori</name>
    <dbReference type="NCBI Taxonomy" id="42155"/>
    <lineage>
        <taxon>Eukaryota</taxon>
        <taxon>Metazoa</taxon>
        <taxon>Ecdysozoa</taxon>
        <taxon>Nematoda</taxon>
        <taxon>Chromadorea</taxon>
        <taxon>Rhabditida</taxon>
        <taxon>Spirurina</taxon>
        <taxon>Spiruromorpha</taxon>
        <taxon>Filarioidea</taxon>
        <taxon>Onchocercidae</taxon>
        <taxon>Brugia</taxon>
    </lineage>
</organism>
<evidence type="ECO:0000313" key="3">
    <source>
        <dbReference type="EMBL" id="VDO16011.1"/>
    </source>
</evidence>
<evidence type="ECO:0000313" key="4">
    <source>
        <dbReference type="Proteomes" id="UP000280834"/>
    </source>
</evidence>
<sequence>MSERKTFQSNIAFLTERAKKAEVSLLEHKLETGVAVLERAHKDAGQRVKDLEAEMKKARNPVAVEELKGAAAEWRAKREEVASLIATAKGEFAVQIEQIKAGKTIAQLPKISVPKPPPAPKFKGQFVPQISPAGAEKAVTPVIPAVGVIGNRTPAAGLVINSSLTSGSVAPGAPMQTMSKAPAPPLSSPVKSPTGTGTSITPIGVRPTSHTGSAADYANSHA</sequence>
<gene>
    <name evidence="3" type="ORF">BTMF_LOCUS4054</name>
</gene>
<dbReference type="STRING" id="42155.A0A0R3QEH2"/>
<feature type="domain" description="TTC3/DZIP3-like helical" evidence="2">
    <location>
        <begin position="5"/>
        <end position="118"/>
    </location>
</feature>
<name>A0A0R3QEH2_9BILA</name>
<proteinExistence type="predicted"/>
<dbReference type="AlphaFoldDB" id="A0A0R3QEH2"/>
<keyword evidence="4" id="KW-1185">Reference proteome</keyword>
<dbReference type="PANTHER" id="PTHR15727">
    <property type="entry name" value="RING FINGER PROTEIN 214"/>
    <property type="match status" value="1"/>
</dbReference>
<dbReference type="Proteomes" id="UP000280834">
    <property type="component" value="Unassembled WGS sequence"/>
</dbReference>
<dbReference type="GO" id="GO:0000209">
    <property type="term" value="P:protein polyubiquitination"/>
    <property type="evidence" value="ECO:0007669"/>
    <property type="project" value="TreeGrafter"/>
</dbReference>
<protein>
    <submittedName>
        <fullName evidence="5">MT domain-containing protein</fullName>
    </submittedName>
</protein>
<evidence type="ECO:0000256" key="1">
    <source>
        <dbReference type="SAM" id="MobiDB-lite"/>
    </source>
</evidence>
<dbReference type="PANTHER" id="PTHR15727:SF4">
    <property type="entry name" value="E3 UBIQUITIN-PROTEIN LIGASE DZIP3"/>
    <property type="match status" value="1"/>
</dbReference>
<evidence type="ECO:0000259" key="2">
    <source>
        <dbReference type="Pfam" id="PF24525"/>
    </source>
</evidence>
<feature type="compositionally biased region" description="Low complexity" evidence="1">
    <location>
        <begin position="192"/>
        <end position="204"/>
    </location>
</feature>
<dbReference type="InterPro" id="IPR056872">
    <property type="entry name" value="TTC3/DZIP3-like_helical"/>
</dbReference>
<dbReference type="WBParaSite" id="BTMF_0000476201-mRNA-1">
    <property type="protein sequence ID" value="BTMF_0000476201-mRNA-1"/>
    <property type="gene ID" value="BTMF_0000476201"/>
</dbReference>
<dbReference type="GO" id="GO:0003723">
    <property type="term" value="F:RNA binding"/>
    <property type="evidence" value="ECO:0007669"/>
    <property type="project" value="TreeGrafter"/>
</dbReference>
<dbReference type="EMBL" id="UZAG01003878">
    <property type="protein sequence ID" value="VDO16011.1"/>
    <property type="molecule type" value="Genomic_DNA"/>
</dbReference>
<dbReference type="GO" id="GO:0005737">
    <property type="term" value="C:cytoplasm"/>
    <property type="evidence" value="ECO:0007669"/>
    <property type="project" value="TreeGrafter"/>
</dbReference>
<reference evidence="5" key="1">
    <citation type="submission" date="2017-02" db="UniProtKB">
        <authorList>
            <consortium name="WormBaseParasite"/>
        </authorList>
    </citation>
    <scope>IDENTIFICATION</scope>
</reference>